<dbReference type="InterPro" id="IPR006710">
    <property type="entry name" value="Glyco_hydro_43"/>
</dbReference>
<evidence type="ECO:0000313" key="9">
    <source>
        <dbReference type="Proteomes" id="UP000001036"/>
    </source>
</evidence>
<dbReference type="HOGENOM" id="CLU_016508_1_0_6"/>
<dbReference type="RefSeq" id="WP_012489176.1">
    <property type="nucleotide sequence ID" value="NC_010995.1"/>
</dbReference>
<evidence type="ECO:0000256" key="1">
    <source>
        <dbReference type="ARBA" id="ARBA00009865"/>
    </source>
</evidence>
<dbReference type="InterPro" id="IPR013320">
    <property type="entry name" value="ConA-like_dom_sf"/>
</dbReference>
<dbReference type="OrthoDB" id="9801455at2"/>
<feature type="domain" description="Beta-xylosidase C-terminal Concanavalin A-like" evidence="7">
    <location>
        <begin position="352"/>
        <end position="548"/>
    </location>
</feature>
<dbReference type="AlphaFoldDB" id="B3PH06"/>
<dbReference type="KEGG" id="cja:CJA_3601"/>
<dbReference type="Pfam" id="PF04616">
    <property type="entry name" value="Glyco_hydro_43"/>
    <property type="match status" value="1"/>
</dbReference>
<dbReference type="SUPFAM" id="SSF75005">
    <property type="entry name" value="Arabinanase/levansucrase/invertase"/>
    <property type="match status" value="1"/>
</dbReference>
<evidence type="ECO:0000256" key="2">
    <source>
        <dbReference type="ARBA" id="ARBA00022801"/>
    </source>
</evidence>
<keyword evidence="3 6" id="KW-0326">Glycosidase</keyword>
<organism evidence="8 9">
    <name type="scientific">Cellvibrio japonicus (strain Ueda107)</name>
    <name type="common">Pseudomonas fluorescens subsp. cellulosa</name>
    <dbReference type="NCBI Taxonomy" id="498211"/>
    <lineage>
        <taxon>Bacteria</taxon>
        <taxon>Pseudomonadati</taxon>
        <taxon>Pseudomonadota</taxon>
        <taxon>Gammaproteobacteria</taxon>
        <taxon>Cellvibrionales</taxon>
        <taxon>Cellvibrionaceae</taxon>
        <taxon>Cellvibrio</taxon>
    </lineage>
</organism>
<dbReference type="Pfam" id="PF17851">
    <property type="entry name" value="GH43_C2"/>
    <property type="match status" value="1"/>
</dbReference>
<evidence type="ECO:0000313" key="8">
    <source>
        <dbReference type="EMBL" id="ACE86277.1"/>
    </source>
</evidence>
<feature type="active site" description="Proton donor" evidence="4">
    <location>
        <position position="226"/>
    </location>
</feature>
<dbReference type="InterPro" id="IPR023296">
    <property type="entry name" value="Glyco_hydro_beta-prop_sf"/>
</dbReference>
<dbReference type="PROSITE" id="PS51257">
    <property type="entry name" value="PROKAR_LIPOPROTEIN"/>
    <property type="match status" value="1"/>
</dbReference>
<dbReference type="Gene3D" id="2.115.10.20">
    <property type="entry name" value="Glycosyl hydrolase domain, family 43"/>
    <property type="match status" value="1"/>
</dbReference>
<protein>
    <submittedName>
        <fullName evidence="8">Beta-xylosidase/alpha-L-arabinfuranosidase, putative, gly43I</fullName>
        <ecNumber evidence="8">3.2.1.-</ecNumber>
    </submittedName>
</protein>
<evidence type="ECO:0000259" key="7">
    <source>
        <dbReference type="Pfam" id="PF17851"/>
    </source>
</evidence>
<evidence type="ECO:0000256" key="3">
    <source>
        <dbReference type="ARBA" id="ARBA00023295"/>
    </source>
</evidence>
<comment type="similarity">
    <text evidence="1 6">Belongs to the glycosyl hydrolase 43 family.</text>
</comment>
<dbReference type="CAZy" id="GH43">
    <property type="family name" value="Glycoside Hydrolase Family 43"/>
</dbReference>
<dbReference type="PANTHER" id="PTHR42812:SF12">
    <property type="entry name" value="BETA-XYLOSIDASE-RELATED"/>
    <property type="match status" value="1"/>
</dbReference>
<dbReference type="PANTHER" id="PTHR42812">
    <property type="entry name" value="BETA-XYLOSIDASE"/>
    <property type="match status" value="1"/>
</dbReference>
<dbReference type="GO" id="GO:0004553">
    <property type="term" value="F:hydrolase activity, hydrolyzing O-glycosyl compounds"/>
    <property type="evidence" value="ECO:0007669"/>
    <property type="project" value="InterPro"/>
</dbReference>
<dbReference type="STRING" id="498211.CJA_3601"/>
<dbReference type="InterPro" id="IPR041542">
    <property type="entry name" value="GH43_C2"/>
</dbReference>
<dbReference type="eggNOG" id="COG3507">
    <property type="taxonomic scope" value="Bacteria"/>
</dbReference>
<sequence length="553" mass="62541">MFKPVSIRRLLIAAQGVVIALGLGACIHQPVQQQQPWVADLGNGDYQNPVLHADYSDPDVIRVGDTYYMTASSFNSAPGLPLLTSKDMVNWELVGHAFQQQSPLAVHARPQHGGGVWAPSLRYHNNMFWIFYGDPDVGIYMYQAKHFAGPWSKPHLLLPGKGLIDPTPFWDEDGNAYLLHAWAHSRAGISNKLTLRRMSPDGRRILNQEAPIVVNADLLPEYRALEGPKLYKRNGYYYIFAPAGGVAPGWQSVFRAKQIYGPYEDRIVLEQGNTDVNGPHQGAWVQTPEGTDWFFHFQDKGVYGRILHLQPMRWENDWPLIGQNINTQGVGEPVARHRKPVQGFPQQVPATRDEFDTPELGLQWQWNANWKPEWYSLSANPGYLRLYSQYDALSTQKNSLWPTPSLLLQKIPAPEFSVTTQITLNATHTGDRVGLIAYGFHYGWIGLRREGGHTQLVYATCYDAASDRTERIRFRKTLDTNSIYLRMDMREEGKAEFFYSLDGKHYERVSGLFRADRGRWVGGKIGLFSAGAQASKGKSYADVAYFQVTPLVK</sequence>
<keyword evidence="9" id="KW-1185">Reference proteome</keyword>
<reference evidence="8 9" key="1">
    <citation type="journal article" date="2008" name="J. Bacteriol.">
        <title>Insights into plant cell wall degradation from the genome sequence of the soil bacterium Cellvibrio japonicus.</title>
        <authorList>
            <person name="Deboy R.T."/>
            <person name="Mongodin E.F."/>
            <person name="Fouts D.E."/>
            <person name="Tailford L.E."/>
            <person name="Khouri H."/>
            <person name="Emerson J.B."/>
            <person name="Mohamoud Y."/>
            <person name="Watkins K."/>
            <person name="Henrissat B."/>
            <person name="Gilbert H.J."/>
            <person name="Nelson K.E."/>
        </authorList>
    </citation>
    <scope>NUCLEOTIDE SEQUENCE [LARGE SCALE GENOMIC DNA]</scope>
    <source>
        <strain evidence="8 9">Ueda107</strain>
    </source>
</reference>
<gene>
    <name evidence="8" type="primary">gly43I</name>
    <name evidence="8" type="ordered locus">CJA_3601</name>
</gene>
<keyword evidence="2 6" id="KW-0378">Hydrolase</keyword>
<proteinExistence type="inferred from homology"/>
<dbReference type="GO" id="GO:0005975">
    <property type="term" value="P:carbohydrate metabolic process"/>
    <property type="evidence" value="ECO:0007669"/>
    <property type="project" value="InterPro"/>
</dbReference>
<dbReference type="Gene3D" id="2.60.120.200">
    <property type="match status" value="1"/>
</dbReference>
<name>B3PH06_CELJU</name>
<dbReference type="EMBL" id="CP000934">
    <property type="protein sequence ID" value="ACE86277.1"/>
    <property type="molecule type" value="Genomic_DNA"/>
</dbReference>
<accession>B3PH06</accession>
<evidence type="ECO:0000256" key="4">
    <source>
        <dbReference type="PIRSR" id="PIRSR606710-1"/>
    </source>
</evidence>
<feature type="active site" description="Proton acceptor" evidence="4">
    <location>
        <position position="57"/>
    </location>
</feature>
<evidence type="ECO:0000256" key="6">
    <source>
        <dbReference type="RuleBase" id="RU361187"/>
    </source>
</evidence>
<dbReference type="Proteomes" id="UP000001036">
    <property type="component" value="Chromosome"/>
</dbReference>
<dbReference type="InterPro" id="IPR051795">
    <property type="entry name" value="Glycosyl_Hydrlase_43"/>
</dbReference>
<evidence type="ECO:0000256" key="5">
    <source>
        <dbReference type="PIRSR" id="PIRSR606710-2"/>
    </source>
</evidence>
<dbReference type="SUPFAM" id="SSF49899">
    <property type="entry name" value="Concanavalin A-like lectins/glucanases"/>
    <property type="match status" value="1"/>
</dbReference>
<dbReference type="EC" id="3.2.1.-" evidence="8"/>
<dbReference type="CDD" id="cd09001">
    <property type="entry name" value="GH43_FsAxh1-like"/>
    <property type="match status" value="1"/>
</dbReference>
<feature type="site" description="Important for catalytic activity, responsible for pKa modulation of the active site Glu and correct orientation of both the proton donor and substrate" evidence="5">
    <location>
        <position position="165"/>
    </location>
</feature>